<dbReference type="InterPro" id="IPR036513">
    <property type="entry name" value="STAS_dom_sf"/>
</dbReference>
<dbReference type="CDD" id="cd07043">
    <property type="entry name" value="STAS_anti-anti-sigma_factors"/>
    <property type="match status" value="1"/>
</dbReference>
<dbReference type="EMBL" id="FNPH01000006">
    <property type="protein sequence ID" value="SDZ15693.1"/>
    <property type="molecule type" value="Genomic_DNA"/>
</dbReference>
<sequence length="107" mass="11525">MGATTKSTVPLVEVAITDDIDTAAVPALTATFTEILSLRPHRVVVDLAECRGLDAAGVGMLLDVHRRLWRDGALLTLRSPTPRLRRILDLARVGHVLHIAADDGETP</sequence>
<dbReference type="GO" id="GO:0043856">
    <property type="term" value="F:anti-sigma factor antagonist activity"/>
    <property type="evidence" value="ECO:0007669"/>
    <property type="project" value="TreeGrafter"/>
</dbReference>
<dbReference type="PROSITE" id="PS50801">
    <property type="entry name" value="STAS"/>
    <property type="match status" value="1"/>
</dbReference>
<dbReference type="Proteomes" id="UP000242415">
    <property type="component" value="Unassembled WGS sequence"/>
</dbReference>
<protein>
    <submittedName>
        <fullName evidence="2">Anti-anti-sigma factor</fullName>
    </submittedName>
</protein>
<dbReference type="InterPro" id="IPR002645">
    <property type="entry name" value="STAS_dom"/>
</dbReference>
<keyword evidence="3" id="KW-1185">Reference proteome</keyword>
<evidence type="ECO:0000313" key="3">
    <source>
        <dbReference type="Proteomes" id="UP000242415"/>
    </source>
</evidence>
<dbReference type="Pfam" id="PF13466">
    <property type="entry name" value="STAS_2"/>
    <property type="match status" value="1"/>
</dbReference>
<evidence type="ECO:0000259" key="1">
    <source>
        <dbReference type="PROSITE" id="PS50801"/>
    </source>
</evidence>
<proteinExistence type="predicted"/>
<dbReference type="STRING" id="405436.SAMN05444365_10668"/>
<name>A0A1H3QQX1_9ACTN</name>
<feature type="domain" description="STAS" evidence="1">
    <location>
        <begin position="14"/>
        <end position="107"/>
    </location>
</feature>
<gene>
    <name evidence="2" type="ORF">SAMN05444365_10668</name>
</gene>
<dbReference type="Gene3D" id="3.30.750.24">
    <property type="entry name" value="STAS domain"/>
    <property type="match status" value="1"/>
</dbReference>
<organism evidence="2 3">
    <name type="scientific">Micromonospora pattaloongensis</name>
    <dbReference type="NCBI Taxonomy" id="405436"/>
    <lineage>
        <taxon>Bacteria</taxon>
        <taxon>Bacillati</taxon>
        <taxon>Actinomycetota</taxon>
        <taxon>Actinomycetes</taxon>
        <taxon>Micromonosporales</taxon>
        <taxon>Micromonosporaceae</taxon>
        <taxon>Micromonospora</taxon>
    </lineage>
</organism>
<reference evidence="3" key="1">
    <citation type="submission" date="2016-10" db="EMBL/GenBank/DDBJ databases">
        <authorList>
            <person name="Varghese N."/>
            <person name="Submissions S."/>
        </authorList>
    </citation>
    <scope>NUCLEOTIDE SEQUENCE [LARGE SCALE GENOMIC DNA]</scope>
    <source>
        <strain evidence="3">DSM 45245</strain>
    </source>
</reference>
<accession>A0A1H3QQX1</accession>
<dbReference type="PANTHER" id="PTHR33495:SF2">
    <property type="entry name" value="ANTI-SIGMA FACTOR ANTAGONIST TM_1081-RELATED"/>
    <property type="match status" value="1"/>
</dbReference>
<dbReference type="SUPFAM" id="SSF52091">
    <property type="entry name" value="SpoIIaa-like"/>
    <property type="match status" value="1"/>
</dbReference>
<evidence type="ECO:0000313" key="2">
    <source>
        <dbReference type="EMBL" id="SDZ15693.1"/>
    </source>
</evidence>
<dbReference type="InterPro" id="IPR058548">
    <property type="entry name" value="MlaB-like_STAS"/>
</dbReference>
<dbReference type="PANTHER" id="PTHR33495">
    <property type="entry name" value="ANTI-SIGMA FACTOR ANTAGONIST TM_1081-RELATED-RELATED"/>
    <property type="match status" value="1"/>
</dbReference>
<dbReference type="AlphaFoldDB" id="A0A1H3QQX1"/>